<dbReference type="Proteomes" id="UP001197247">
    <property type="component" value="Unassembled WGS sequence"/>
</dbReference>
<dbReference type="Gene3D" id="3.40.50.300">
    <property type="entry name" value="P-loop containing nucleotide triphosphate hydrolases"/>
    <property type="match status" value="1"/>
</dbReference>
<dbReference type="InterPro" id="IPR027417">
    <property type="entry name" value="P-loop_NTPase"/>
</dbReference>
<accession>A0ABS5TSG1</accession>
<reference evidence="2 3" key="1">
    <citation type="submission" date="2021-05" db="EMBL/GenBank/DDBJ databases">
        <title>Kineosporia and Streptomyces sp. nov. two new marine actinobacteria isolated from Coral.</title>
        <authorList>
            <person name="Buangrab K."/>
            <person name="Sutthacheep M."/>
            <person name="Yeemin T."/>
            <person name="Harunari E."/>
            <person name="Igarashi Y."/>
            <person name="Kanchanasin P."/>
            <person name="Tanasupawat S."/>
            <person name="Phongsopitanun W."/>
        </authorList>
    </citation>
    <scope>NUCLEOTIDE SEQUENCE [LARGE SCALE GENOMIC DNA]</scope>
    <source>
        <strain evidence="2 3">J2-2</strain>
    </source>
</reference>
<evidence type="ECO:0000313" key="3">
    <source>
        <dbReference type="Proteomes" id="UP001197247"/>
    </source>
</evidence>
<evidence type="ECO:0008006" key="4">
    <source>
        <dbReference type="Google" id="ProtNLM"/>
    </source>
</evidence>
<dbReference type="EMBL" id="JAHBAY010000019">
    <property type="protein sequence ID" value="MBT0773721.1"/>
    <property type="molecule type" value="Genomic_DNA"/>
</dbReference>
<evidence type="ECO:0000313" key="2">
    <source>
        <dbReference type="EMBL" id="MBT0773721.1"/>
    </source>
</evidence>
<protein>
    <recommendedName>
        <fullName evidence="4">ParA family protein</fullName>
    </recommendedName>
</protein>
<organism evidence="2 3">
    <name type="scientific">Kineosporia corallincola</name>
    <dbReference type="NCBI Taxonomy" id="2835133"/>
    <lineage>
        <taxon>Bacteria</taxon>
        <taxon>Bacillati</taxon>
        <taxon>Actinomycetota</taxon>
        <taxon>Actinomycetes</taxon>
        <taxon>Kineosporiales</taxon>
        <taxon>Kineosporiaceae</taxon>
        <taxon>Kineosporia</taxon>
    </lineage>
</organism>
<comment type="caution">
    <text evidence="2">The sequence shown here is derived from an EMBL/GenBank/DDBJ whole genome shotgun (WGS) entry which is preliminary data.</text>
</comment>
<proteinExistence type="predicted"/>
<keyword evidence="3" id="KW-1185">Reference proteome</keyword>
<dbReference type="RefSeq" id="WP_214160261.1">
    <property type="nucleotide sequence ID" value="NZ_JAHBAY010000019.1"/>
</dbReference>
<gene>
    <name evidence="2" type="ORF">KIH74_32550</name>
</gene>
<evidence type="ECO:0000256" key="1">
    <source>
        <dbReference type="SAM" id="MobiDB-lite"/>
    </source>
</evidence>
<feature type="compositionally biased region" description="Basic and acidic residues" evidence="1">
    <location>
        <begin position="1"/>
        <end position="10"/>
    </location>
</feature>
<sequence length="364" mass="39351">MVKKTHDGHAGRAPGQRAGTGMVRARLGDTVVEIQSSVDLVLETMAEFYPLTSVAGAAQQPSWTVVAEALPGHNAAVRTSFGVGVDVDRAARTVRVRSQSPLSLAVTTRKLVREVFLQACEAAGYTMIHASAVYNDEQMIVFAADKRGGKTTLALRCVLDHGWQWLSNDHLILLPDSDRGLIATSLPTPIPVKAGTLVDLWERLPQAWDLNGFDIDLWRRRPARERYGADEAAYFTYTGFGQLNPVFVPLQNLHVSIVFPAYLADATSLSATDSTADKVTTAPGVSAVSVVDTARELAGHLRLDWFDEGRLSERFITEDHRDAETFARDGACLSGLVAATAPGLRYAHSGDPTTLLNELTAVAS</sequence>
<feature type="region of interest" description="Disordered" evidence="1">
    <location>
        <begin position="1"/>
        <end position="21"/>
    </location>
</feature>
<name>A0ABS5TSG1_9ACTN</name>